<comment type="similarity">
    <text evidence="1 3 4">Belongs to the complex I 30 kDa subunit family.</text>
</comment>
<keyword evidence="3" id="KW-1003">Cell membrane</keyword>
<keyword evidence="3" id="KW-0472">Membrane</keyword>
<feature type="domain" description="NADH:ubiquinone oxidoreductase 30kDa subunit" evidence="6">
    <location>
        <begin position="31"/>
        <end position="158"/>
    </location>
</feature>
<organism evidence="7 8">
    <name type="scientific">Persicobacter psychrovividus</name>
    <dbReference type="NCBI Taxonomy" id="387638"/>
    <lineage>
        <taxon>Bacteria</taxon>
        <taxon>Pseudomonadati</taxon>
        <taxon>Bacteroidota</taxon>
        <taxon>Cytophagia</taxon>
        <taxon>Cytophagales</taxon>
        <taxon>Persicobacteraceae</taxon>
        <taxon>Persicobacter</taxon>
    </lineage>
</organism>
<comment type="subunit">
    <text evidence="3">NDH-1 is composed of 14 different subunits. Subunits NuoB, C, D, E, F, and G constitute the peripheral sector of the complex.</text>
</comment>
<gene>
    <name evidence="7" type="primary">ndhJ</name>
    <name evidence="3" type="synonym">nuoC</name>
    <name evidence="7" type="ORF">PEPS_26570</name>
</gene>
<comment type="subcellular location">
    <subcellularLocation>
        <location evidence="3">Cell membrane</location>
        <topology evidence="3">Peripheral membrane protein</topology>
        <orientation evidence="3">Cytoplasmic side</orientation>
    </subcellularLocation>
</comment>
<dbReference type="SUPFAM" id="SSF143243">
    <property type="entry name" value="Nqo5-like"/>
    <property type="match status" value="1"/>
</dbReference>
<keyword evidence="3 4" id="KW-1278">Translocase</keyword>
<dbReference type="Pfam" id="PF00329">
    <property type="entry name" value="Complex1_30kDa"/>
    <property type="match status" value="1"/>
</dbReference>
<keyword evidence="8" id="KW-1185">Reference proteome</keyword>
<dbReference type="HAMAP" id="MF_01357">
    <property type="entry name" value="NDH1_NuoC"/>
    <property type="match status" value="1"/>
</dbReference>
<sequence>MSFEEIVQLMQSQFGEEIIMEQGLNDSPQSITVDAGAIFDLCLFLKEDDRLYFDQLSCLTGVDYGMKANTMGVVYNLYSIPFNHHLMIKVVLPRNEEGADGPEIASVESLWKTADWHEREAFDLFGIRFSNHPDLRRILLPADWQGHPMRKDYEVQEYYHGIKVKY</sequence>
<dbReference type="Proteomes" id="UP001354989">
    <property type="component" value="Chromosome"/>
</dbReference>
<evidence type="ECO:0000256" key="1">
    <source>
        <dbReference type="ARBA" id="ARBA00007569"/>
    </source>
</evidence>
<evidence type="ECO:0000313" key="8">
    <source>
        <dbReference type="Proteomes" id="UP001354989"/>
    </source>
</evidence>
<dbReference type="NCBIfam" id="TIGR01961">
    <property type="entry name" value="NuoC_fam"/>
    <property type="match status" value="1"/>
</dbReference>
<dbReference type="PANTHER" id="PTHR10884">
    <property type="entry name" value="NADH DEHYDROGENASE UBIQUINONE IRON-SULFUR PROTEIN 3"/>
    <property type="match status" value="1"/>
</dbReference>
<dbReference type="PROSITE" id="PS00542">
    <property type="entry name" value="COMPLEX1_30K"/>
    <property type="match status" value="1"/>
</dbReference>
<keyword evidence="3 5" id="KW-0874">Quinone</keyword>
<dbReference type="Gene3D" id="3.30.460.80">
    <property type="entry name" value="NADH:ubiquinone oxidoreductase, 30kDa subunit"/>
    <property type="match status" value="1"/>
</dbReference>
<evidence type="ECO:0000259" key="6">
    <source>
        <dbReference type="Pfam" id="PF00329"/>
    </source>
</evidence>
<dbReference type="InterPro" id="IPR020396">
    <property type="entry name" value="NADH_UbQ_OxRdtase_CS"/>
</dbReference>
<dbReference type="PANTHER" id="PTHR10884:SF14">
    <property type="entry name" value="NADH DEHYDROGENASE [UBIQUINONE] IRON-SULFUR PROTEIN 3, MITOCHONDRIAL"/>
    <property type="match status" value="1"/>
</dbReference>
<evidence type="ECO:0000313" key="7">
    <source>
        <dbReference type="EMBL" id="BDD00377.1"/>
    </source>
</evidence>
<reference evidence="7 8" key="1">
    <citation type="submission" date="2021-12" db="EMBL/GenBank/DDBJ databases">
        <title>Genome sequencing of bacteria with rrn-lacking chromosome and rrn-plasmid.</title>
        <authorList>
            <person name="Anda M."/>
            <person name="Iwasaki W."/>
        </authorList>
    </citation>
    <scope>NUCLEOTIDE SEQUENCE [LARGE SCALE GENOMIC DNA]</scope>
    <source>
        <strain evidence="7 8">NBRC 101262</strain>
    </source>
</reference>
<evidence type="ECO:0000256" key="5">
    <source>
        <dbReference type="RuleBase" id="RU003582"/>
    </source>
</evidence>
<dbReference type="InterPro" id="IPR001268">
    <property type="entry name" value="NADH_UbQ_OxRdtase_30kDa_su"/>
</dbReference>
<protein>
    <recommendedName>
        <fullName evidence="3">NADH-quinone oxidoreductase subunit C</fullName>
        <ecNumber evidence="3">7.1.1.-</ecNumber>
    </recommendedName>
    <alternativeName>
        <fullName evidence="3">NADH dehydrogenase I subunit C</fullName>
    </alternativeName>
    <alternativeName>
        <fullName evidence="3">NDH-1 subunit C</fullName>
    </alternativeName>
</protein>
<keyword evidence="3 4" id="KW-0520">NAD</keyword>
<evidence type="ECO:0000256" key="3">
    <source>
        <dbReference type="HAMAP-Rule" id="MF_01357"/>
    </source>
</evidence>
<dbReference type="EMBL" id="AP025292">
    <property type="protein sequence ID" value="BDD00377.1"/>
    <property type="molecule type" value="Genomic_DNA"/>
</dbReference>
<dbReference type="InterPro" id="IPR010218">
    <property type="entry name" value="NADH_DH_suC"/>
</dbReference>
<dbReference type="InterPro" id="IPR037232">
    <property type="entry name" value="NADH_quin_OxRdtase_su_C/D-like"/>
</dbReference>
<accession>A0ABM7VHC3</accession>
<comment type="catalytic activity">
    <reaction evidence="3 5">
        <text>a quinone + NADH + 5 H(+)(in) = a quinol + NAD(+) + 4 H(+)(out)</text>
        <dbReference type="Rhea" id="RHEA:57888"/>
        <dbReference type="ChEBI" id="CHEBI:15378"/>
        <dbReference type="ChEBI" id="CHEBI:24646"/>
        <dbReference type="ChEBI" id="CHEBI:57540"/>
        <dbReference type="ChEBI" id="CHEBI:57945"/>
        <dbReference type="ChEBI" id="CHEBI:132124"/>
    </reaction>
</comment>
<keyword evidence="2 3" id="KW-0813">Transport</keyword>
<dbReference type="EC" id="7.1.1.-" evidence="3"/>
<evidence type="ECO:0000256" key="4">
    <source>
        <dbReference type="RuleBase" id="RU003456"/>
    </source>
</evidence>
<comment type="function">
    <text evidence="3">NDH-1 shuttles electrons from NADH, via FMN and iron-sulfur (Fe-S) centers, to quinones in the respiratory chain. The immediate electron acceptor for the enzyme in this species is believed to be a menaquinone. Couples the redox reaction to proton translocation (for every two electrons transferred, four hydrogen ions are translocated across the cytoplasmic membrane), and thus conserves the redox energy in a proton gradient.</text>
</comment>
<name>A0ABM7VHC3_9BACT</name>
<dbReference type="RefSeq" id="WP_338397291.1">
    <property type="nucleotide sequence ID" value="NZ_AP025292.1"/>
</dbReference>
<proteinExistence type="inferred from homology"/>
<evidence type="ECO:0000256" key="2">
    <source>
        <dbReference type="ARBA" id="ARBA00022448"/>
    </source>
</evidence>